<keyword evidence="7" id="KW-0808">Transferase</keyword>
<evidence type="ECO:0000256" key="18">
    <source>
        <dbReference type="ARBA" id="ARBA00076526"/>
    </source>
</evidence>
<evidence type="ECO:0000256" key="9">
    <source>
        <dbReference type="ARBA" id="ARBA00022968"/>
    </source>
</evidence>
<evidence type="ECO:0000256" key="20">
    <source>
        <dbReference type="ARBA" id="ARBA00080062"/>
    </source>
</evidence>
<evidence type="ECO:0000256" key="10">
    <source>
        <dbReference type="ARBA" id="ARBA00022989"/>
    </source>
</evidence>
<evidence type="ECO:0000256" key="2">
    <source>
        <dbReference type="ARBA" id="ARBA00004613"/>
    </source>
</evidence>
<keyword evidence="14" id="KW-0325">Glycoprotein</keyword>
<evidence type="ECO:0000256" key="14">
    <source>
        <dbReference type="ARBA" id="ARBA00023180"/>
    </source>
</evidence>
<dbReference type="GeneID" id="108682278"/>
<dbReference type="KEGG" id="hazt:108682278"/>
<dbReference type="AlphaFoldDB" id="A0A8B7PNJ1"/>
<feature type="compositionally biased region" description="Basic and acidic residues" evidence="21">
    <location>
        <begin position="111"/>
        <end position="130"/>
    </location>
</feature>
<dbReference type="GO" id="GO:0097503">
    <property type="term" value="P:sialylation"/>
    <property type="evidence" value="ECO:0007669"/>
    <property type="project" value="TreeGrafter"/>
</dbReference>
<evidence type="ECO:0000256" key="17">
    <source>
        <dbReference type="ARBA" id="ARBA00069321"/>
    </source>
</evidence>
<keyword evidence="9" id="KW-0735">Signal-anchor</keyword>
<comment type="pathway">
    <text evidence="3">Protein modification; protein glycosylation.</text>
</comment>
<dbReference type="PANTHER" id="PTHR46059:SF1">
    <property type="entry name" value="BETA-GALACTOSIDE ALPHA-2,6-SIALYLTRANSFERASE"/>
    <property type="match status" value="1"/>
</dbReference>
<dbReference type="OrthoDB" id="10264956at2759"/>
<comment type="similarity">
    <text evidence="4">Belongs to the glycosyltransferase 29 family.</text>
</comment>
<name>A0A8B7PNJ1_HYAAZ</name>
<dbReference type="CDD" id="cd23968">
    <property type="entry name" value="GT29_ST6GAL1_2"/>
    <property type="match status" value="1"/>
</dbReference>
<dbReference type="Proteomes" id="UP000694843">
    <property type="component" value="Unplaced"/>
</dbReference>
<accession>A0A8B7PNJ1</accession>
<organism evidence="23 24">
    <name type="scientific">Hyalella azteca</name>
    <name type="common">Amphipod</name>
    <dbReference type="NCBI Taxonomy" id="294128"/>
    <lineage>
        <taxon>Eukaryota</taxon>
        <taxon>Metazoa</taxon>
        <taxon>Ecdysozoa</taxon>
        <taxon>Arthropoda</taxon>
        <taxon>Crustacea</taxon>
        <taxon>Multicrustacea</taxon>
        <taxon>Malacostraca</taxon>
        <taxon>Eumalacostraca</taxon>
        <taxon>Peracarida</taxon>
        <taxon>Amphipoda</taxon>
        <taxon>Senticaudata</taxon>
        <taxon>Talitrida</taxon>
        <taxon>Talitroidea</taxon>
        <taxon>Hyalellidae</taxon>
        <taxon>Hyalella</taxon>
    </lineage>
</organism>
<protein>
    <recommendedName>
        <fullName evidence="17">Beta-galactoside alpha-2,6-sialyltransferase 1</fullName>
        <ecNumber evidence="16">2.4.3.1</ecNumber>
    </recommendedName>
    <alternativeName>
        <fullName evidence="20">CMP-N-acetylneuraminate-beta-galactosamide-alpha-2,6-sialyltransferase 1</fullName>
    </alternativeName>
    <alternativeName>
        <fullName evidence="19">ST6Gal I</fullName>
    </alternativeName>
    <alternativeName>
        <fullName evidence="18">Sialyltransferase 1</fullName>
    </alternativeName>
</protein>
<comment type="subcellular location">
    <subcellularLocation>
        <location evidence="1">Golgi apparatus</location>
        <location evidence="1">Golgi stack membrane</location>
        <topology evidence="1">Single-pass type II membrane protein</topology>
    </subcellularLocation>
    <subcellularLocation>
        <location evidence="2">Secreted</location>
    </subcellularLocation>
</comment>
<proteinExistence type="inferred from homology"/>
<dbReference type="GO" id="GO:0003835">
    <property type="term" value="F:beta-galactoside alpha-2,6-sialyltransferase activity"/>
    <property type="evidence" value="ECO:0007669"/>
    <property type="project" value="UniProtKB-EC"/>
</dbReference>
<evidence type="ECO:0000256" key="6">
    <source>
        <dbReference type="ARBA" id="ARBA00022676"/>
    </source>
</evidence>
<dbReference type="GO" id="GO:0032580">
    <property type="term" value="C:Golgi cisterna membrane"/>
    <property type="evidence" value="ECO:0007669"/>
    <property type="project" value="UniProtKB-SubCell"/>
</dbReference>
<evidence type="ECO:0000313" key="24">
    <source>
        <dbReference type="RefSeq" id="XP_018026907.1"/>
    </source>
</evidence>
<keyword evidence="10 22" id="KW-1133">Transmembrane helix</keyword>
<feature type="transmembrane region" description="Helical" evidence="22">
    <location>
        <begin position="6"/>
        <end position="27"/>
    </location>
</feature>
<dbReference type="CTD" id="37950"/>
<evidence type="ECO:0000256" key="21">
    <source>
        <dbReference type="SAM" id="MobiDB-lite"/>
    </source>
</evidence>
<dbReference type="FunFam" id="3.90.1480.20:FF:000012">
    <property type="entry name" value="ST6 beta-galactoside alpha-2,6-sialyltransferase 1"/>
    <property type="match status" value="1"/>
</dbReference>
<evidence type="ECO:0000256" key="12">
    <source>
        <dbReference type="ARBA" id="ARBA00023136"/>
    </source>
</evidence>
<evidence type="ECO:0000256" key="8">
    <source>
        <dbReference type="ARBA" id="ARBA00022692"/>
    </source>
</evidence>
<keyword evidence="23" id="KW-1185">Reference proteome</keyword>
<keyword evidence="5" id="KW-0964">Secreted</keyword>
<dbReference type="InterPro" id="IPR038578">
    <property type="entry name" value="GT29-like_sf"/>
</dbReference>
<evidence type="ECO:0000256" key="5">
    <source>
        <dbReference type="ARBA" id="ARBA00022525"/>
    </source>
</evidence>
<keyword evidence="11" id="KW-0333">Golgi apparatus</keyword>
<reference evidence="24" key="1">
    <citation type="submission" date="2025-08" db="UniProtKB">
        <authorList>
            <consortium name="RefSeq"/>
        </authorList>
    </citation>
    <scope>IDENTIFICATION</scope>
    <source>
        <tissue evidence="24">Whole organism</tissue>
    </source>
</reference>
<evidence type="ECO:0000256" key="11">
    <source>
        <dbReference type="ARBA" id="ARBA00023034"/>
    </source>
</evidence>
<evidence type="ECO:0000256" key="3">
    <source>
        <dbReference type="ARBA" id="ARBA00004922"/>
    </source>
</evidence>
<dbReference type="GO" id="GO:0005576">
    <property type="term" value="C:extracellular region"/>
    <property type="evidence" value="ECO:0007669"/>
    <property type="project" value="UniProtKB-SubCell"/>
</dbReference>
<dbReference type="Gene3D" id="3.90.1480.20">
    <property type="entry name" value="Glycosyl transferase family 29"/>
    <property type="match status" value="1"/>
</dbReference>
<feature type="compositionally biased region" description="Acidic residues" evidence="21">
    <location>
        <begin position="150"/>
        <end position="161"/>
    </location>
</feature>
<keyword evidence="13" id="KW-1015">Disulfide bond</keyword>
<dbReference type="InterPro" id="IPR001675">
    <property type="entry name" value="Glyco_trans_29"/>
</dbReference>
<dbReference type="EC" id="2.4.3.1" evidence="16"/>
<evidence type="ECO:0000256" key="15">
    <source>
        <dbReference type="ARBA" id="ARBA00034249"/>
    </source>
</evidence>
<evidence type="ECO:0000313" key="23">
    <source>
        <dbReference type="Proteomes" id="UP000694843"/>
    </source>
</evidence>
<evidence type="ECO:0000256" key="13">
    <source>
        <dbReference type="ARBA" id="ARBA00023157"/>
    </source>
</evidence>
<comment type="catalytic activity">
    <reaction evidence="15">
        <text>a beta-D-galactoside + CMP-N-acetyl-beta-neuraminate = an N-acetyl-alpha-neuraminyl-(2-&gt;6)-beta-D-galactosyl derivative + CMP + H(+)</text>
        <dbReference type="Rhea" id="RHEA:52104"/>
        <dbReference type="ChEBI" id="CHEBI:15378"/>
        <dbReference type="ChEBI" id="CHEBI:28034"/>
        <dbReference type="ChEBI" id="CHEBI:57812"/>
        <dbReference type="ChEBI" id="CHEBI:60377"/>
        <dbReference type="ChEBI" id="CHEBI:136398"/>
        <dbReference type="EC" id="2.4.3.1"/>
    </reaction>
</comment>
<keyword evidence="12 22" id="KW-0472">Membrane</keyword>
<keyword evidence="6" id="KW-0328">Glycosyltransferase</keyword>
<keyword evidence="8 22" id="KW-0812">Transmembrane</keyword>
<evidence type="ECO:0000256" key="1">
    <source>
        <dbReference type="ARBA" id="ARBA00004447"/>
    </source>
</evidence>
<feature type="region of interest" description="Disordered" evidence="21">
    <location>
        <begin position="107"/>
        <end position="169"/>
    </location>
</feature>
<evidence type="ECO:0000256" key="19">
    <source>
        <dbReference type="ARBA" id="ARBA00076676"/>
    </source>
</evidence>
<feature type="compositionally biased region" description="Basic residues" evidence="21">
    <location>
        <begin position="132"/>
        <end position="146"/>
    </location>
</feature>
<dbReference type="PANTHER" id="PTHR46059">
    <property type="entry name" value="BETA-GALACTOSIDE ALPHA-2,6-SIALYLTRANSFERASE"/>
    <property type="match status" value="1"/>
</dbReference>
<dbReference type="Pfam" id="PF00777">
    <property type="entry name" value="Glyco_transf_29"/>
    <property type="match status" value="1"/>
</dbReference>
<evidence type="ECO:0000256" key="16">
    <source>
        <dbReference type="ARBA" id="ARBA00034329"/>
    </source>
</evidence>
<evidence type="ECO:0000256" key="4">
    <source>
        <dbReference type="ARBA" id="ARBA00006003"/>
    </source>
</evidence>
<evidence type="ECO:0000256" key="7">
    <source>
        <dbReference type="ARBA" id="ARBA00022679"/>
    </source>
</evidence>
<gene>
    <name evidence="24" type="primary">LOC108682278</name>
</gene>
<evidence type="ECO:0000256" key="22">
    <source>
        <dbReference type="SAM" id="Phobius"/>
    </source>
</evidence>
<dbReference type="RefSeq" id="XP_018026907.1">
    <property type="nucleotide sequence ID" value="XM_018171418.2"/>
</dbReference>
<sequence length="502" mass="58149">MRAVGLWLVMMVNVMMFGMAGYMYLLWVQYWKYNGDKNVYMATAAKYNVARAFLPQITRDGYETIQVRRGRPLLQPHAPATDDPGSFLPMTFMPSDRQIEQIYNLNNRNPVIDDPRNNARKETYYHDSRFNVRARKNKKKSEKRRKLAYEEEEEEEDDDQEEPRVPTTTAMPYDQLMAVIRRHKAALTTNLRSYQMDGGNILYKHENRYGVTYPRKEPHDPEKGLDPSALYPQAPSRSELLKALKEAEVRTLRDGDEPFTSEGLARHFPSSDVLEGQHFNSCVVVSSAGALKGSGLGQFIDSHDAVVRFNHAPVRGFKRDVGSKTTLRIVNSQILAKPEYKFWDSSLYRNVTILVWDPSNYSASLNEWYQRPDFDFFPEYFRRRLMLPHERLHLLHPASMWRLWGVMQAATHTRLHPNPPSSGFLGLVLMLHRCRTLHAVELLPSLRLTPRCHYWRPGDNLGCTYGEWHPLATEKLLIMLLNEASDTETYLKGYVTLRGFGT</sequence>